<dbReference type="AlphaFoldDB" id="A0A0J6C4H2"/>
<dbReference type="SUPFAM" id="SSF53756">
    <property type="entry name" value="UDP-Glycosyltransferase/glycogen phosphorylase"/>
    <property type="match status" value="1"/>
</dbReference>
<dbReference type="PANTHER" id="PTHR12526:SF630">
    <property type="entry name" value="GLYCOSYLTRANSFERASE"/>
    <property type="match status" value="1"/>
</dbReference>
<evidence type="ECO:0000313" key="2">
    <source>
        <dbReference type="Proteomes" id="UP000036166"/>
    </source>
</evidence>
<comment type="caution">
    <text evidence="1">The sequence shown here is derived from an EMBL/GenBank/DDBJ whole genome shotgun (WGS) entry which is preliminary data.</text>
</comment>
<gene>
    <name evidence="1" type="ORF">ACM15_23690</name>
</gene>
<protein>
    <submittedName>
        <fullName evidence="1">Uncharacterized protein</fullName>
    </submittedName>
</protein>
<dbReference type="PANTHER" id="PTHR12526">
    <property type="entry name" value="GLYCOSYLTRANSFERASE"/>
    <property type="match status" value="1"/>
</dbReference>
<sequence>MIFVDFNLFNHKNLIDNMELLYISSFQFVKKNSHIYSLPAYSDCFWQKYLDVFDTIHVLGEDIKPYLRVGTLSELYDTRISVDILKSNTHPKDFINDKMVRSDLVKHISNAKAILIKPCSRKGIMAIRIAEYLNKPYMIEVTGDLKETLKHSKSLLKRLYAPYIHYKICKAIKPCRFGLYVSNQYLQNVYKIQGVQCGCTDANVSVIDENILLKRIEKINSYDNNTCYNIGLIGSYHDDRKGIDIAIKAISQLKCKNKVSLNILGIGTDNDRNKWRYYASKYGVSSQLHFPKPFNRIEEVLGWIDKIDVCILPSRSEGLPRCIIEALSRACPCIVSNVCGLPELVNEQWLHSPTDSKQLAFLLDRMLSDVQLMKDAAMINFKKSKCYQKERLRDVRNRFLCDFKKYCQSL</sequence>
<dbReference type="Gene3D" id="3.40.50.2000">
    <property type="entry name" value="Glycogen Phosphorylase B"/>
    <property type="match status" value="1"/>
</dbReference>
<dbReference type="PATRIC" id="fig|328812.4.peg.551"/>
<accession>A0A0J6C4H2</accession>
<dbReference type="Pfam" id="PF13692">
    <property type="entry name" value="Glyco_trans_1_4"/>
    <property type="match status" value="1"/>
</dbReference>
<evidence type="ECO:0000313" key="1">
    <source>
        <dbReference type="EMBL" id="KMM31226.1"/>
    </source>
</evidence>
<proteinExistence type="predicted"/>
<dbReference type="EMBL" id="LFJV01000111">
    <property type="protein sequence ID" value="KMM31226.1"/>
    <property type="molecule type" value="Genomic_DNA"/>
</dbReference>
<dbReference type="Proteomes" id="UP000036166">
    <property type="component" value="Unassembled WGS sequence"/>
</dbReference>
<organism evidence="1 2">
    <name type="scientific">Parabacteroides goldsteinii</name>
    <dbReference type="NCBI Taxonomy" id="328812"/>
    <lineage>
        <taxon>Bacteria</taxon>
        <taxon>Pseudomonadati</taxon>
        <taxon>Bacteroidota</taxon>
        <taxon>Bacteroidia</taxon>
        <taxon>Bacteroidales</taxon>
        <taxon>Tannerellaceae</taxon>
        <taxon>Parabacteroides</taxon>
    </lineage>
</organism>
<reference evidence="1 2" key="1">
    <citation type="submission" date="2015-06" db="EMBL/GenBank/DDBJ databases">
        <title>Draft Genome Sequence of Parabacteroides goldsteinii with Putative Novel Metallo-Beta-Lactamases Isolated from a Blood Culture from a Human Patient.</title>
        <authorList>
            <person name="Krogh T.J."/>
            <person name="Agergaard C.N."/>
            <person name="Moller-Jensen J."/>
            <person name="Justesen U.S."/>
        </authorList>
    </citation>
    <scope>NUCLEOTIDE SEQUENCE [LARGE SCALE GENOMIC DNA]</scope>
    <source>
        <strain evidence="1 2">910340</strain>
    </source>
</reference>
<name>A0A0J6C4H2_9BACT</name>
<dbReference type="CDD" id="cd03801">
    <property type="entry name" value="GT4_PimA-like"/>
    <property type="match status" value="1"/>
</dbReference>